<organism evidence="2 3">
    <name type="scientific">Mycolicibacterium madagascariense</name>
    <dbReference type="NCBI Taxonomy" id="212765"/>
    <lineage>
        <taxon>Bacteria</taxon>
        <taxon>Bacillati</taxon>
        <taxon>Actinomycetota</taxon>
        <taxon>Actinomycetes</taxon>
        <taxon>Mycobacteriales</taxon>
        <taxon>Mycobacteriaceae</taxon>
        <taxon>Mycolicibacterium</taxon>
    </lineage>
</organism>
<evidence type="ECO:0000259" key="1">
    <source>
        <dbReference type="Pfam" id="PF05368"/>
    </source>
</evidence>
<dbReference type="RefSeq" id="WP_163734077.1">
    <property type="nucleotide sequence ID" value="NZ_AP022610.1"/>
</dbReference>
<dbReference type="InterPro" id="IPR051604">
    <property type="entry name" value="Ergot_Alk_Oxidoreductase"/>
</dbReference>
<dbReference type="PANTHER" id="PTHR43162:SF1">
    <property type="entry name" value="PRESTALK A DIFFERENTIATION PROTEIN A"/>
    <property type="match status" value="1"/>
</dbReference>
<protein>
    <submittedName>
        <fullName evidence="2">Nucleotide-diphosphate-sugar epimerase</fullName>
    </submittedName>
</protein>
<dbReference type="Gene3D" id="3.90.25.10">
    <property type="entry name" value="UDP-galactose 4-epimerase, domain 1"/>
    <property type="match status" value="1"/>
</dbReference>
<dbReference type="Pfam" id="PF05368">
    <property type="entry name" value="NmrA"/>
    <property type="match status" value="1"/>
</dbReference>
<dbReference type="AlphaFoldDB" id="A0A7I7XCJ5"/>
<keyword evidence="3" id="KW-1185">Reference proteome</keyword>
<dbReference type="SUPFAM" id="SSF51735">
    <property type="entry name" value="NAD(P)-binding Rossmann-fold domains"/>
    <property type="match status" value="1"/>
</dbReference>
<reference evidence="2 3" key="1">
    <citation type="journal article" date="2019" name="Emerg. Microbes Infect.">
        <title>Comprehensive subspecies identification of 175 nontuberculous mycobacteria species based on 7547 genomic profiles.</title>
        <authorList>
            <person name="Matsumoto Y."/>
            <person name="Kinjo T."/>
            <person name="Motooka D."/>
            <person name="Nabeya D."/>
            <person name="Jung N."/>
            <person name="Uechi K."/>
            <person name="Horii T."/>
            <person name="Iida T."/>
            <person name="Fujita J."/>
            <person name="Nakamura S."/>
        </authorList>
    </citation>
    <scope>NUCLEOTIDE SEQUENCE [LARGE SCALE GENOMIC DNA]</scope>
    <source>
        <strain evidence="2 3">JCM 13574</strain>
    </source>
</reference>
<name>A0A7I7XCJ5_9MYCO</name>
<feature type="domain" description="NmrA-like" evidence="1">
    <location>
        <begin position="5"/>
        <end position="266"/>
    </location>
</feature>
<gene>
    <name evidence="2" type="ORF">MMAD_12850</name>
</gene>
<dbReference type="KEGG" id="mmag:MMAD_12850"/>
<proteinExistence type="predicted"/>
<dbReference type="Proteomes" id="UP000466517">
    <property type="component" value="Chromosome"/>
</dbReference>
<evidence type="ECO:0000313" key="3">
    <source>
        <dbReference type="Proteomes" id="UP000466517"/>
    </source>
</evidence>
<sequence>MTEHDLVLVTAATGKTGMPVVAALRERGLPVRALVHRLDERADRLTALGVDVVEGDLLDADAVSRATEGVGTAYFCYPITPGLLDATGLFAQAASEAGVRAVVNMSQISARRQAKSHAAFQHWLSERLFDSTTMMTTHLRPTFFGAWLTMKWVPGVVGWSVEDGTGVLRLPFGAGRHGPIAETDQGRFIAAVLANPVPHDRQTYALTGPVDLDHHQIADELAGALGIPVRYESIEIPVFSEALLQAGYPPFLVQHLASVAQNYREGVFAGANDLVEVVTGTAAQTVRQFAAANRSAFLEDGLVQTR</sequence>
<dbReference type="PANTHER" id="PTHR43162">
    <property type="match status" value="1"/>
</dbReference>
<dbReference type="InterPro" id="IPR008030">
    <property type="entry name" value="NmrA-like"/>
</dbReference>
<accession>A0A7I7XCJ5</accession>
<dbReference type="Gene3D" id="3.40.50.720">
    <property type="entry name" value="NAD(P)-binding Rossmann-like Domain"/>
    <property type="match status" value="1"/>
</dbReference>
<dbReference type="InterPro" id="IPR036291">
    <property type="entry name" value="NAD(P)-bd_dom_sf"/>
</dbReference>
<evidence type="ECO:0000313" key="2">
    <source>
        <dbReference type="EMBL" id="BBZ26990.1"/>
    </source>
</evidence>
<dbReference type="EMBL" id="AP022610">
    <property type="protein sequence ID" value="BBZ26990.1"/>
    <property type="molecule type" value="Genomic_DNA"/>
</dbReference>